<evidence type="ECO:0000256" key="9">
    <source>
        <dbReference type="ARBA" id="ARBA00022786"/>
    </source>
</evidence>
<dbReference type="InterPro" id="IPR024159">
    <property type="entry name" value="Cbl_PTB"/>
</dbReference>
<comment type="pathway">
    <text evidence="3 13">Protein modification; protein ubiquitination.</text>
</comment>
<dbReference type="InterPro" id="IPR036537">
    <property type="entry name" value="Adaptor_Cbl_N_dom_sf"/>
</dbReference>
<evidence type="ECO:0000259" key="17">
    <source>
        <dbReference type="PROSITE" id="PS51506"/>
    </source>
</evidence>
<dbReference type="PANTHER" id="PTHR23007">
    <property type="entry name" value="CBL"/>
    <property type="match status" value="1"/>
</dbReference>
<evidence type="ECO:0000256" key="5">
    <source>
        <dbReference type="ARBA" id="ARBA00022679"/>
    </source>
</evidence>
<evidence type="ECO:0000259" key="16">
    <source>
        <dbReference type="PROSITE" id="PS50089"/>
    </source>
</evidence>
<dbReference type="SMART" id="SM00165">
    <property type="entry name" value="UBA"/>
    <property type="match status" value="1"/>
</dbReference>
<dbReference type="Gene3D" id="3.30.505.10">
    <property type="entry name" value="SH2 domain"/>
    <property type="match status" value="1"/>
</dbReference>
<dbReference type="InterPro" id="IPR018957">
    <property type="entry name" value="Znf_C3HC4_RING-type"/>
</dbReference>
<evidence type="ECO:0000256" key="11">
    <source>
        <dbReference type="ARBA" id="ARBA00022837"/>
    </source>
</evidence>
<keyword evidence="6 13" id="KW-0479">Metal-binding</keyword>
<dbReference type="PROSITE" id="PS00518">
    <property type="entry name" value="ZF_RING_1"/>
    <property type="match status" value="1"/>
</dbReference>
<accession>A0ABM3ENX6</accession>
<dbReference type="InterPro" id="IPR015940">
    <property type="entry name" value="UBA"/>
</dbReference>
<dbReference type="SUPFAM" id="SSF47668">
    <property type="entry name" value="N-terminal domain of cbl (N-cbl)"/>
    <property type="match status" value="1"/>
</dbReference>
<name>A0ABM3ENX6_SALSA</name>
<dbReference type="Gene3D" id="3.30.40.10">
    <property type="entry name" value="Zinc/RING finger domain, C3HC4 (zinc finger)"/>
    <property type="match status" value="1"/>
</dbReference>
<feature type="compositionally biased region" description="Low complexity" evidence="14">
    <location>
        <begin position="476"/>
        <end position="487"/>
    </location>
</feature>
<dbReference type="InterPro" id="IPR014741">
    <property type="entry name" value="Adaptor_Cbl_EF_hand-like"/>
</dbReference>
<comment type="domain">
    <text evidence="13">The N-terminus is composed of the phosphotyrosine binding (PTB) domain, a short linker region and the RING-type zinc finger. The PTB domain, which is also called TKB (tyrosine kinase binding) domain, is composed of three different subdomains: a four-helix bundle (4H), a calcium-binding EF hand and a divergent SH2 domain.</text>
</comment>
<reference evidence="19" key="1">
    <citation type="submission" date="2025-08" db="UniProtKB">
        <authorList>
            <consortium name="RefSeq"/>
        </authorList>
    </citation>
    <scope>IDENTIFICATION</scope>
</reference>
<dbReference type="Pfam" id="PF02762">
    <property type="entry name" value="Cbl_N3"/>
    <property type="match status" value="1"/>
</dbReference>
<keyword evidence="8 12" id="KW-0863">Zinc-finger</keyword>
<feature type="domain" description="Cbl-PTB" evidence="17">
    <location>
        <begin position="35"/>
        <end position="343"/>
    </location>
</feature>
<dbReference type="Pfam" id="PF02262">
    <property type="entry name" value="Cbl_N"/>
    <property type="match status" value="1"/>
</dbReference>
<dbReference type="SUPFAM" id="SSF57850">
    <property type="entry name" value="RING/U-box"/>
    <property type="match status" value="1"/>
</dbReference>
<dbReference type="SUPFAM" id="SSF47473">
    <property type="entry name" value="EF-hand"/>
    <property type="match status" value="1"/>
</dbReference>
<feature type="region of interest" description="Disordered" evidence="14">
    <location>
        <begin position="848"/>
        <end position="917"/>
    </location>
</feature>
<feature type="domain" description="UBA" evidence="15">
    <location>
        <begin position="911"/>
        <end position="954"/>
    </location>
</feature>
<evidence type="ECO:0000256" key="14">
    <source>
        <dbReference type="SAM" id="MobiDB-lite"/>
    </source>
</evidence>
<dbReference type="InterPro" id="IPR036860">
    <property type="entry name" value="SH2_dom_sf"/>
</dbReference>
<feature type="domain" description="RING-type" evidence="16">
    <location>
        <begin position="373"/>
        <end position="412"/>
    </location>
</feature>
<dbReference type="InterPro" id="IPR003153">
    <property type="entry name" value="Adaptor_Cbl_N_hlx"/>
</dbReference>
<dbReference type="CDD" id="cd09920">
    <property type="entry name" value="SH2_Cbl-b_TKB"/>
    <property type="match status" value="1"/>
</dbReference>
<dbReference type="Proteomes" id="UP001652741">
    <property type="component" value="Chromosome ssa04"/>
</dbReference>
<keyword evidence="7" id="KW-0677">Repeat</keyword>
<dbReference type="GeneID" id="106602828"/>
<feature type="compositionally biased region" description="Pro residues" evidence="14">
    <location>
        <begin position="887"/>
        <end position="897"/>
    </location>
</feature>
<evidence type="ECO:0000259" key="15">
    <source>
        <dbReference type="PROSITE" id="PS50030"/>
    </source>
</evidence>
<dbReference type="InterPro" id="IPR014742">
    <property type="entry name" value="Adaptor_Cbl_SH2-like"/>
</dbReference>
<evidence type="ECO:0000256" key="10">
    <source>
        <dbReference type="ARBA" id="ARBA00022833"/>
    </source>
</evidence>
<dbReference type="Gene3D" id="1.10.238.10">
    <property type="entry name" value="EF-hand"/>
    <property type="match status" value="1"/>
</dbReference>
<keyword evidence="5 13" id="KW-0808">Transferase</keyword>
<dbReference type="Gene3D" id="1.20.930.20">
    <property type="entry name" value="Adaptor protein Cbl, N-terminal domain"/>
    <property type="match status" value="1"/>
</dbReference>
<sequence>MATALSGHNPGGRGPNQRKGRILGIIDAIQDAVGPPKQAAADRRTVEKTWKLMDKVVRLCQNPRLQLKNSPPYILDILPDTYQHLRLIQCKYEESQRLTQLSENDYFKVYIESLMKKSKRAIRLFKEGKERMYEEQSQDRRNLTKLSLIFSHILAEIKAIFPGGQFQGNTFRITKADAGEFWRRFFGEKTIVPWKVFRQCLHEVHHISSSLEAMALKSTIDLTCNDYISVFEFDIFTRLFQPWGSILRNWNFLAVTHPGYMAFLTYDEVKARLQKYTNKPGSYIFRQSCTRLGQWAIGYVTNNGNILQTIPHNKPLFLALIDGCREGFYLFPDGRSYNPDLKGLCEPTIHDHIKVTQEQYELYCEMGSTFQLCKICAENDKDVKIEPCGHLMCTSCLTAWQESDGQGCPFCRCEIKGTEPIIVDPFDPRNTGAKCFFLDDFSSPMLDLDDLDEDREDYLVMNRLASIRKQCAEQQNSPVMSPNSSPVAQRRKGHAETLSIQHLSLPPVPPRLDLIQKGVIRSPSASPSSSPKSSPGLARKQDKPLPAPPPPKRDPPPPPPPERPPPIPPDGCVSLVPSSTNGMPCDPTLPPEAWCPKESPMVDPHKTGTGADRSSKLAHSAPSDGNGRPLSWPLADAGIGGSHPRIEALMENPKPYSNGLHVSDEYDIPPLRHSSPLPALNSSHKHLNPFTTPGIGRARGTTERVEDEDQIPSSHSPVCVSVRIPNRNLENGSSESSAGEKKHKPFVYGGHFESGALLSGAARAALCPFHNRTPSDYDILLPPQAPEELFNNLPPSQPSPPALVRHSFTGLSSSPSCSRAPRPASGHDHFLLTPDTVFDMLSAVAPLPPVRRQTGDNMKSPIRTSQSQEYDQLPPTQVDVDYLQAPARPPKPLPRMTPPDIHQRKNHGQDSASESTDAKIAKLMGEGYSFEDVKRALMIAQNKVDVARNILREFALVAPRLKL</sequence>
<dbReference type="SUPFAM" id="SSF55550">
    <property type="entry name" value="SH2 domain"/>
    <property type="match status" value="1"/>
</dbReference>
<evidence type="ECO:0000313" key="19">
    <source>
        <dbReference type="RefSeq" id="XP_045572765.1"/>
    </source>
</evidence>
<dbReference type="InterPro" id="IPR024162">
    <property type="entry name" value="Adaptor_Cbl"/>
</dbReference>
<dbReference type="Gene3D" id="1.10.8.10">
    <property type="entry name" value="DNA helicase RuvA subunit, C-terminal domain"/>
    <property type="match status" value="1"/>
</dbReference>
<dbReference type="InterPro" id="IPR017907">
    <property type="entry name" value="Znf_RING_CS"/>
</dbReference>
<dbReference type="InterPro" id="IPR011992">
    <property type="entry name" value="EF-hand-dom_pair"/>
</dbReference>
<dbReference type="Pfam" id="PF02761">
    <property type="entry name" value="Cbl_N2"/>
    <property type="match status" value="1"/>
</dbReference>
<dbReference type="Pfam" id="PF00097">
    <property type="entry name" value="zf-C3HC4"/>
    <property type="match status" value="1"/>
</dbReference>
<keyword evidence="9 13" id="KW-0833">Ubl conjugation pathway</keyword>
<evidence type="ECO:0000256" key="4">
    <source>
        <dbReference type="ARBA" id="ARBA00022490"/>
    </source>
</evidence>
<keyword evidence="10 13" id="KW-0862">Zinc</keyword>
<evidence type="ECO:0000256" key="7">
    <source>
        <dbReference type="ARBA" id="ARBA00022737"/>
    </source>
</evidence>
<evidence type="ECO:0000256" key="1">
    <source>
        <dbReference type="ARBA" id="ARBA00000900"/>
    </source>
</evidence>
<feature type="compositionally biased region" description="Pro residues" evidence="14">
    <location>
        <begin position="545"/>
        <end position="569"/>
    </location>
</feature>
<dbReference type="CDD" id="cd16709">
    <property type="entry name" value="RING-HC_Cbl-b"/>
    <property type="match status" value="1"/>
</dbReference>
<keyword evidence="11 13" id="KW-0106">Calcium</keyword>
<keyword evidence="18" id="KW-1185">Reference proteome</keyword>
<proteinExistence type="predicted"/>
<dbReference type="CDD" id="cd14392">
    <property type="entry name" value="UBA_Cbl-b"/>
    <property type="match status" value="1"/>
</dbReference>
<dbReference type="SMART" id="SM00184">
    <property type="entry name" value="RING"/>
    <property type="match status" value="1"/>
</dbReference>
<dbReference type="InterPro" id="IPR039520">
    <property type="entry name" value="CBL-B_RING-HC"/>
</dbReference>
<organism evidence="18 19">
    <name type="scientific">Salmo salar</name>
    <name type="common">Atlantic salmon</name>
    <dbReference type="NCBI Taxonomy" id="8030"/>
    <lineage>
        <taxon>Eukaryota</taxon>
        <taxon>Metazoa</taxon>
        <taxon>Chordata</taxon>
        <taxon>Craniata</taxon>
        <taxon>Vertebrata</taxon>
        <taxon>Euteleostomi</taxon>
        <taxon>Actinopterygii</taxon>
        <taxon>Neopterygii</taxon>
        <taxon>Teleostei</taxon>
        <taxon>Protacanthopterygii</taxon>
        <taxon>Salmoniformes</taxon>
        <taxon>Salmonidae</taxon>
        <taxon>Salmoninae</taxon>
        <taxon>Salmo</taxon>
    </lineage>
</organism>
<evidence type="ECO:0000256" key="13">
    <source>
        <dbReference type="RuleBase" id="RU367001"/>
    </source>
</evidence>
<gene>
    <name evidence="19" type="primary">cblb</name>
</gene>
<dbReference type="PROSITE" id="PS50030">
    <property type="entry name" value="UBA"/>
    <property type="match status" value="1"/>
</dbReference>
<evidence type="ECO:0000313" key="18">
    <source>
        <dbReference type="Proteomes" id="UP001652741"/>
    </source>
</evidence>
<dbReference type="PANTHER" id="PTHR23007:SF3">
    <property type="entry name" value="E3 UBIQUITIN-PROTEIN LIGASE CBL-B"/>
    <property type="match status" value="1"/>
</dbReference>
<dbReference type="RefSeq" id="XP_045572765.1">
    <property type="nucleotide sequence ID" value="XM_045716809.1"/>
</dbReference>
<evidence type="ECO:0000256" key="6">
    <source>
        <dbReference type="ARBA" id="ARBA00022723"/>
    </source>
</evidence>
<dbReference type="InterPro" id="IPR001841">
    <property type="entry name" value="Znf_RING"/>
</dbReference>
<comment type="catalytic activity">
    <reaction evidence="1 13">
        <text>S-ubiquitinyl-[E2 ubiquitin-conjugating enzyme]-L-cysteine + [acceptor protein]-L-lysine = [E2 ubiquitin-conjugating enzyme]-L-cysteine + N(6)-ubiquitinyl-[acceptor protein]-L-lysine.</text>
        <dbReference type="EC" id="2.3.2.27"/>
    </reaction>
</comment>
<feature type="compositionally biased region" description="Low complexity" evidence="14">
    <location>
        <begin position="522"/>
        <end position="535"/>
    </location>
</feature>
<dbReference type="EC" id="2.3.2.27" evidence="13"/>
<comment type="function">
    <text evidence="13">E3 ubiquitin-protein ligase which accepts ubiquitin from specific E2 ubiquitin-conjugating enzymes, and transfers it to substrates, generally promoting their degradation by the proteasome.</text>
</comment>
<evidence type="ECO:0000256" key="3">
    <source>
        <dbReference type="ARBA" id="ARBA00004906"/>
    </source>
</evidence>
<keyword evidence="4" id="KW-0963">Cytoplasm</keyword>
<feature type="region of interest" description="Disordered" evidence="14">
    <location>
        <begin position="520"/>
        <end position="638"/>
    </location>
</feature>
<dbReference type="PROSITE" id="PS50089">
    <property type="entry name" value="ZF_RING_2"/>
    <property type="match status" value="1"/>
</dbReference>
<dbReference type="InterPro" id="IPR013083">
    <property type="entry name" value="Znf_RING/FYVE/PHD"/>
</dbReference>
<protein>
    <recommendedName>
        <fullName evidence="13">E3 ubiquitin-protein ligase CBL</fullName>
        <ecNumber evidence="13">2.3.2.27</ecNumber>
    </recommendedName>
</protein>
<evidence type="ECO:0000256" key="2">
    <source>
        <dbReference type="ARBA" id="ARBA00004496"/>
    </source>
</evidence>
<comment type="subcellular location">
    <subcellularLocation>
        <location evidence="2">Cytoplasm</location>
    </subcellularLocation>
</comment>
<evidence type="ECO:0000256" key="12">
    <source>
        <dbReference type="PROSITE-ProRule" id="PRU00175"/>
    </source>
</evidence>
<feature type="region of interest" description="Disordered" evidence="14">
    <location>
        <begin position="472"/>
        <end position="495"/>
    </location>
</feature>
<evidence type="ECO:0000256" key="8">
    <source>
        <dbReference type="ARBA" id="ARBA00022771"/>
    </source>
</evidence>
<dbReference type="PROSITE" id="PS51506">
    <property type="entry name" value="CBL_PTB"/>
    <property type="match status" value="1"/>
</dbReference>